<accession>A0A317TBF3</accession>
<dbReference type="GO" id="GO:0009396">
    <property type="term" value="P:folic acid-containing compound biosynthetic process"/>
    <property type="evidence" value="ECO:0007669"/>
    <property type="project" value="TreeGrafter"/>
</dbReference>
<dbReference type="PIRSF" id="PIRSF006806">
    <property type="entry name" value="FTHF_cligase"/>
    <property type="match status" value="1"/>
</dbReference>
<keyword evidence="5" id="KW-0460">Magnesium</keyword>
<dbReference type="PANTHER" id="PTHR23407:SF1">
    <property type="entry name" value="5-FORMYLTETRAHYDROFOLATE CYCLO-LIGASE"/>
    <property type="match status" value="1"/>
</dbReference>
<gene>
    <name evidence="6" type="ORF">CR164_00335</name>
</gene>
<dbReference type="InterPro" id="IPR024185">
    <property type="entry name" value="FTHF_cligase-like_sf"/>
</dbReference>
<comment type="caution">
    <text evidence="6">The sequence shown here is derived from an EMBL/GenBank/DDBJ whole genome shotgun (WGS) entry which is preliminary data.</text>
</comment>
<comment type="similarity">
    <text evidence="1 5">Belongs to the 5-formyltetrahydrofolate cyclo-ligase family.</text>
</comment>
<evidence type="ECO:0000256" key="4">
    <source>
        <dbReference type="PIRSR" id="PIRSR006806-1"/>
    </source>
</evidence>
<sequence>MVSRKDAIRNELRNVRASMNVNDWRSGSLLIAEKAFQVPELRHADSVMFYLSMNDRREVDTAPLINLVTAKDTVSTFVPVSCDRTLCAVPFSKSDPVVAGRFGQPEPLHARTGIEEVPEVVIVPAVAVDREGRRLGYGMGYYDRFISGLRKKGGNPFIIALVFSFQLLDSLLPDDPWDEGLDCIVTETDVVRIYKP</sequence>
<dbReference type="NCBIfam" id="TIGR02727">
    <property type="entry name" value="MTHFS_bact"/>
    <property type="match status" value="1"/>
</dbReference>
<feature type="binding site" evidence="4">
    <location>
        <begin position="5"/>
        <end position="9"/>
    </location>
    <ligand>
        <name>ATP</name>
        <dbReference type="ChEBI" id="CHEBI:30616"/>
    </ligand>
</feature>
<dbReference type="GO" id="GO:0035999">
    <property type="term" value="P:tetrahydrofolate interconversion"/>
    <property type="evidence" value="ECO:0007669"/>
    <property type="project" value="TreeGrafter"/>
</dbReference>
<protein>
    <recommendedName>
        <fullName evidence="5">5-formyltetrahydrofolate cyclo-ligase</fullName>
        <ecNumber evidence="5">6.3.3.2</ecNumber>
    </recommendedName>
</protein>
<evidence type="ECO:0000313" key="7">
    <source>
        <dbReference type="Proteomes" id="UP000246278"/>
    </source>
</evidence>
<proteinExistence type="inferred from homology"/>
<feature type="binding site" evidence="4">
    <location>
        <position position="58"/>
    </location>
    <ligand>
        <name>substrate</name>
    </ligand>
</feature>
<keyword evidence="5" id="KW-0479">Metal-binding</keyword>
<name>A0A317TBF3_9CHLB</name>
<dbReference type="InterPro" id="IPR002698">
    <property type="entry name" value="FTHF_cligase"/>
</dbReference>
<dbReference type="InterPro" id="IPR037171">
    <property type="entry name" value="NagB/RpiA_transferase-like"/>
</dbReference>
<dbReference type="GO" id="GO:0005524">
    <property type="term" value="F:ATP binding"/>
    <property type="evidence" value="ECO:0007669"/>
    <property type="project" value="UniProtKB-KW"/>
</dbReference>
<evidence type="ECO:0000256" key="2">
    <source>
        <dbReference type="ARBA" id="ARBA00022741"/>
    </source>
</evidence>
<dbReference type="Pfam" id="PF01812">
    <property type="entry name" value="5-FTHF_cyc-lig"/>
    <property type="match status" value="1"/>
</dbReference>
<keyword evidence="7" id="KW-1185">Reference proteome</keyword>
<reference evidence="7" key="1">
    <citation type="submission" date="2017-10" db="EMBL/GenBank/DDBJ databases">
        <authorList>
            <person name="Gaisin V.A."/>
            <person name="Rysina M.S."/>
            <person name="Grouzdev D.S."/>
        </authorList>
    </citation>
    <scope>NUCLEOTIDE SEQUENCE [LARGE SCALE GENOMIC DNA]</scope>
    <source>
        <strain evidence="7">V1</strain>
    </source>
</reference>
<dbReference type="PANTHER" id="PTHR23407">
    <property type="entry name" value="ATPASE INHIBITOR/5-FORMYLTETRAHYDROFOLATE CYCLO-LIGASE"/>
    <property type="match status" value="1"/>
</dbReference>
<dbReference type="OrthoDB" id="9801938at2"/>
<feature type="binding site" evidence="4">
    <location>
        <position position="51"/>
    </location>
    <ligand>
        <name>substrate</name>
    </ligand>
</feature>
<keyword evidence="2 4" id="KW-0547">Nucleotide-binding</keyword>
<evidence type="ECO:0000256" key="5">
    <source>
        <dbReference type="RuleBase" id="RU361279"/>
    </source>
</evidence>
<keyword evidence="6" id="KW-0436">Ligase</keyword>
<evidence type="ECO:0000256" key="3">
    <source>
        <dbReference type="ARBA" id="ARBA00022840"/>
    </source>
</evidence>
<dbReference type="EMBL" id="PDNZ01000001">
    <property type="protein sequence ID" value="PWW83046.1"/>
    <property type="molecule type" value="Genomic_DNA"/>
</dbReference>
<dbReference type="GO" id="GO:0046872">
    <property type="term" value="F:metal ion binding"/>
    <property type="evidence" value="ECO:0007669"/>
    <property type="project" value="UniProtKB-KW"/>
</dbReference>
<dbReference type="RefSeq" id="WP_110021930.1">
    <property type="nucleotide sequence ID" value="NZ_PDNZ01000001.1"/>
</dbReference>
<comment type="catalytic activity">
    <reaction evidence="5">
        <text>(6S)-5-formyl-5,6,7,8-tetrahydrofolate + ATP = (6R)-5,10-methenyltetrahydrofolate + ADP + phosphate</text>
        <dbReference type="Rhea" id="RHEA:10488"/>
        <dbReference type="ChEBI" id="CHEBI:30616"/>
        <dbReference type="ChEBI" id="CHEBI:43474"/>
        <dbReference type="ChEBI" id="CHEBI:57455"/>
        <dbReference type="ChEBI" id="CHEBI:57457"/>
        <dbReference type="ChEBI" id="CHEBI:456216"/>
        <dbReference type="EC" id="6.3.3.2"/>
    </reaction>
</comment>
<dbReference type="GO" id="GO:0030272">
    <property type="term" value="F:5-formyltetrahydrofolate cyclo-ligase activity"/>
    <property type="evidence" value="ECO:0007669"/>
    <property type="project" value="UniProtKB-EC"/>
</dbReference>
<dbReference type="SUPFAM" id="SSF100950">
    <property type="entry name" value="NagB/RpiA/CoA transferase-like"/>
    <property type="match status" value="1"/>
</dbReference>
<organism evidence="6 7">
    <name type="scientific">Prosthecochloris marina</name>
    <dbReference type="NCBI Taxonomy" id="2017681"/>
    <lineage>
        <taxon>Bacteria</taxon>
        <taxon>Pseudomonadati</taxon>
        <taxon>Chlorobiota</taxon>
        <taxon>Chlorobiia</taxon>
        <taxon>Chlorobiales</taxon>
        <taxon>Chlorobiaceae</taxon>
        <taxon>Prosthecochloris</taxon>
    </lineage>
</organism>
<evidence type="ECO:0000256" key="1">
    <source>
        <dbReference type="ARBA" id="ARBA00010638"/>
    </source>
</evidence>
<keyword evidence="3 4" id="KW-0067">ATP-binding</keyword>
<comment type="cofactor">
    <cofactor evidence="5">
        <name>Mg(2+)</name>
        <dbReference type="ChEBI" id="CHEBI:18420"/>
    </cofactor>
</comment>
<dbReference type="Proteomes" id="UP000246278">
    <property type="component" value="Unassembled WGS sequence"/>
</dbReference>
<evidence type="ECO:0000313" key="6">
    <source>
        <dbReference type="EMBL" id="PWW83046.1"/>
    </source>
</evidence>
<feature type="binding site" evidence="4">
    <location>
        <begin position="134"/>
        <end position="142"/>
    </location>
    <ligand>
        <name>ATP</name>
        <dbReference type="ChEBI" id="CHEBI:30616"/>
    </ligand>
</feature>
<dbReference type="AlphaFoldDB" id="A0A317TBF3"/>
<dbReference type="Gene3D" id="3.40.50.10420">
    <property type="entry name" value="NagB/RpiA/CoA transferase-like"/>
    <property type="match status" value="1"/>
</dbReference>
<dbReference type="EC" id="6.3.3.2" evidence="5"/>